<dbReference type="AlphaFoldDB" id="A0A3A4KKC6"/>
<accession>A0A3A4KKC6</accession>
<keyword evidence="3" id="KW-1185">Reference proteome</keyword>
<dbReference type="EMBL" id="QZFU01000023">
    <property type="protein sequence ID" value="RJO73437.1"/>
    <property type="molecule type" value="Genomic_DNA"/>
</dbReference>
<dbReference type="PANTHER" id="PTHR40265:SF1">
    <property type="entry name" value="GLYOXALASE-LIKE DOMAIN-CONTAINING PROTEIN"/>
    <property type="match status" value="1"/>
</dbReference>
<organism evidence="2 3">
    <name type="scientific">Nocardia panacis</name>
    <dbReference type="NCBI Taxonomy" id="2340916"/>
    <lineage>
        <taxon>Bacteria</taxon>
        <taxon>Bacillati</taxon>
        <taxon>Actinomycetota</taxon>
        <taxon>Actinomycetes</taxon>
        <taxon>Mycobacteriales</taxon>
        <taxon>Nocardiaceae</taxon>
        <taxon>Nocardia</taxon>
    </lineage>
</organism>
<comment type="caution">
    <text evidence="2">The sequence shown here is derived from an EMBL/GenBank/DDBJ whole genome shotgun (WGS) entry which is preliminary data.</text>
</comment>
<evidence type="ECO:0000313" key="2">
    <source>
        <dbReference type="EMBL" id="RJO73437.1"/>
    </source>
</evidence>
<dbReference type="Pfam" id="PF13468">
    <property type="entry name" value="Glyoxalase_3"/>
    <property type="match status" value="1"/>
</dbReference>
<dbReference type="RefSeq" id="WP_120042514.1">
    <property type="nucleotide sequence ID" value="NZ_QZFU01000023.1"/>
</dbReference>
<gene>
    <name evidence="2" type="ORF">D5S18_19635</name>
</gene>
<dbReference type="OrthoDB" id="4152030at2"/>
<feature type="domain" description="Glyoxalase-like" evidence="1">
    <location>
        <begin position="8"/>
        <end position="185"/>
    </location>
</feature>
<evidence type="ECO:0000313" key="3">
    <source>
        <dbReference type="Proteomes" id="UP000266677"/>
    </source>
</evidence>
<sequence length="287" mass="30829">MSAEITSFHHIGLLSRDLDGMAAKYESLGFTLSPRSRHMLAARPGARPTPSCTANQCVLFGGSYLELLGIVDESAPDQWQVKPLRDGLQIINFDTDAPEALRERLAAAGVAVSGVLGLEREVDTEDGAATMRAKAMHVDPRTTPEGLLGFAQHLTRELVHQPRYLDHANGALGLTGVTAVIDDADFDSVVDRYGRILDTAPLANGPRTVVARKDIRMEFVRRSDATLALPAEPVPATTYLAATTIRVAEVEHARAIVEKSGTPTRSTDGGFLVSARDAYGTALRFVA</sequence>
<dbReference type="SUPFAM" id="SSF54593">
    <property type="entry name" value="Glyoxalase/Bleomycin resistance protein/Dihydroxybiphenyl dioxygenase"/>
    <property type="match status" value="1"/>
</dbReference>
<dbReference type="InterPro" id="IPR029068">
    <property type="entry name" value="Glyas_Bleomycin-R_OHBP_Dase"/>
</dbReference>
<proteinExistence type="predicted"/>
<dbReference type="InterPro" id="IPR025870">
    <property type="entry name" value="Glyoxalase-like_dom"/>
</dbReference>
<name>A0A3A4KKC6_9NOCA</name>
<dbReference type="Gene3D" id="3.10.180.10">
    <property type="entry name" value="2,3-Dihydroxybiphenyl 1,2-Dioxygenase, domain 1"/>
    <property type="match status" value="1"/>
</dbReference>
<reference evidence="2 3" key="1">
    <citation type="submission" date="2018-09" db="EMBL/GenBank/DDBJ databases">
        <title>YIM PH21274 draft genome.</title>
        <authorList>
            <person name="Miao C."/>
        </authorList>
    </citation>
    <scope>NUCLEOTIDE SEQUENCE [LARGE SCALE GENOMIC DNA]</scope>
    <source>
        <strain evidence="2 3">YIM PH 21724</strain>
    </source>
</reference>
<evidence type="ECO:0000259" key="1">
    <source>
        <dbReference type="Pfam" id="PF13468"/>
    </source>
</evidence>
<protein>
    <submittedName>
        <fullName evidence="2">VOC family protein</fullName>
    </submittedName>
</protein>
<dbReference type="Proteomes" id="UP000266677">
    <property type="component" value="Unassembled WGS sequence"/>
</dbReference>
<dbReference type="PANTHER" id="PTHR40265">
    <property type="entry name" value="BLL2707 PROTEIN"/>
    <property type="match status" value="1"/>
</dbReference>